<evidence type="ECO:0000256" key="6">
    <source>
        <dbReference type="ARBA" id="ARBA00022968"/>
    </source>
</evidence>
<evidence type="ECO:0000256" key="2">
    <source>
        <dbReference type="ARBA" id="ARBA00006003"/>
    </source>
</evidence>
<evidence type="ECO:0000256" key="10">
    <source>
        <dbReference type="ARBA" id="ARBA00023180"/>
    </source>
</evidence>
<keyword evidence="7" id="KW-1133">Transmembrane helix</keyword>
<evidence type="ECO:0000256" key="4">
    <source>
        <dbReference type="ARBA" id="ARBA00022679"/>
    </source>
</evidence>
<keyword evidence="3" id="KW-0328">Glycosyltransferase</keyword>
<evidence type="ECO:0000313" key="13">
    <source>
        <dbReference type="Proteomes" id="UP001327560"/>
    </source>
</evidence>
<organism evidence="12 13">
    <name type="scientific">Canna indica</name>
    <name type="common">Indian-shot</name>
    <dbReference type="NCBI Taxonomy" id="4628"/>
    <lineage>
        <taxon>Eukaryota</taxon>
        <taxon>Viridiplantae</taxon>
        <taxon>Streptophyta</taxon>
        <taxon>Embryophyta</taxon>
        <taxon>Tracheophyta</taxon>
        <taxon>Spermatophyta</taxon>
        <taxon>Magnoliopsida</taxon>
        <taxon>Liliopsida</taxon>
        <taxon>Zingiberales</taxon>
        <taxon>Cannaceae</taxon>
        <taxon>Canna</taxon>
    </lineage>
</organism>
<name>A0AAQ3QAF2_9LILI</name>
<keyword evidence="8" id="KW-0333">Golgi apparatus</keyword>
<reference evidence="12 13" key="1">
    <citation type="submission" date="2023-10" db="EMBL/GenBank/DDBJ databases">
        <title>Chromosome-scale genome assembly provides insights into flower coloration mechanisms of Canna indica.</title>
        <authorList>
            <person name="Li C."/>
        </authorList>
    </citation>
    <scope>NUCLEOTIDE SEQUENCE [LARGE SCALE GENOMIC DNA]</scope>
    <source>
        <tissue evidence="12">Flower</tissue>
    </source>
</reference>
<accession>A0AAQ3QAF2</accession>
<dbReference type="PANTHER" id="PTHR46779:SF1">
    <property type="entry name" value="BETA-1,6-GALACTOSYLTRANSFERASE GALT29A"/>
    <property type="match status" value="1"/>
</dbReference>
<dbReference type="CDD" id="cd19952">
    <property type="entry name" value="GT29"/>
    <property type="match status" value="1"/>
</dbReference>
<dbReference type="InterPro" id="IPR038578">
    <property type="entry name" value="GT29-like_sf"/>
</dbReference>
<keyword evidence="13" id="KW-1185">Reference proteome</keyword>
<feature type="signal peptide" evidence="11">
    <location>
        <begin position="1"/>
        <end position="21"/>
    </location>
</feature>
<keyword evidence="6" id="KW-0735">Signal-anchor</keyword>
<dbReference type="PANTHER" id="PTHR46779">
    <property type="entry name" value="BETA-1,6-GALACTOSYLTRANSFERASE GALT29A"/>
    <property type="match status" value="1"/>
</dbReference>
<dbReference type="PROSITE" id="PS51257">
    <property type="entry name" value="PROKAR_LIPOPROTEIN"/>
    <property type="match status" value="1"/>
</dbReference>
<dbReference type="Gene3D" id="3.90.1480.20">
    <property type="entry name" value="Glycosyl transferase family 29"/>
    <property type="match status" value="1"/>
</dbReference>
<evidence type="ECO:0000256" key="3">
    <source>
        <dbReference type="ARBA" id="ARBA00022676"/>
    </source>
</evidence>
<dbReference type="GO" id="GO:0008373">
    <property type="term" value="F:sialyltransferase activity"/>
    <property type="evidence" value="ECO:0007669"/>
    <property type="project" value="InterPro"/>
</dbReference>
<evidence type="ECO:0000256" key="1">
    <source>
        <dbReference type="ARBA" id="ARBA00004323"/>
    </source>
</evidence>
<evidence type="ECO:0000256" key="7">
    <source>
        <dbReference type="ARBA" id="ARBA00022989"/>
    </source>
</evidence>
<keyword evidence="5" id="KW-0812">Transmembrane</keyword>
<dbReference type="Proteomes" id="UP001327560">
    <property type="component" value="Chromosome 3"/>
</dbReference>
<dbReference type="EMBL" id="CP136892">
    <property type="protein sequence ID" value="WOL02281.1"/>
    <property type="molecule type" value="Genomic_DNA"/>
</dbReference>
<dbReference type="Pfam" id="PF00777">
    <property type="entry name" value="Glyco_transf_29"/>
    <property type="match status" value="1"/>
</dbReference>
<dbReference type="AlphaFoldDB" id="A0AAQ3QAF2"/>
<keyword evidence="10" id="KW-0325">Glycoprotein</keyword>
<evidence type="ECO:0000256" key="11">
    <source>
        <dbReference type="SAM" id="SignalP"/>
    </source>
</evidence>
<sequence>MMKHSLRFPFVLLVLVATALSCCSVGRRALTLQPIYSGDASSSPPLVAEALNETLFVLAAAEPGAEELRQDVEDLLGGNLESAEVIGGRYRHIEIWRRGAKPGGRSGLMARLRFPARGEHPDHSRVFPEFRKLLGDWFRDRRQFRPDVMLELLERIKRPIDLHYGYPDTGRPYATCAVVGNSGILLKSEQGDLIDGHDLVIRLNNARIAGYQRHVGSKTSLSFINSNVLRSCSLHSGCYCHPYGGFVPIVIYICQPAHFLEYMVCNSTHKSPLLVTDGRFDTLCARIIKYYSLKTFMEKTGNHPMLWGKFHDQKMFHYSSGMQAVVLALGVCEKVSIFGFGKSPDAKHHYHTNQKAELDLHDYAAEYEFYRDLAERPEAIPFLRDAGIKVPSVVFYH</sequence>
<gene>
    <name evidence="12" type="ORF">Cni_G11000</name>
</gene>
<keyword evidence="9" id="KW-0472">Membrane</keyword>
<evidence type="ECO:0000313" key="12">
    <source>
        <dbReference type="EMBL" id="WOL02281.1"/>
    </source>
</evidence>
<comment type="subcellular location">
    <subcellularLocation>
        <location evidence="1">Golgi apparatus membrane</location>
        <topology evidence="1">Single-pass type II membrane protein</topology>
    </subcellularLocation>
</comment>
<proteinExistence type="inferred from homology"/>
<keyword evidence="11" id="KW-0732">Signal</keyword>
<dbReference type="GO" id="GO:0000139">
    <property type="term" value="C:Golgi membrane"/>
    <property type="evidence" value="ECO:0007669"/>
    <property type="project" value="UniProtKB-SubCell"/>
</dbReference>
<protein>
    <submittedName>
        <fullName evidence="12">Uncharacterized protein</fullName>
    </submittedName>
</protein>
<comment type="similarity">
    <text evidence="2">Belongs to the glycosyltransferase 29 family.</text>
</comment>
<keyword evidence="4" id="KW-0808">Transferase</keyword>
<evidence type="ECO:0000256" key="8">
    <source>
        <dbReference type="ARBA" id="ARBA00023034"/>
    </source>
</evidence>
<evidence type="ECO:0000256" key="5">
    <source>
        <dbReference type="ARBA" id="ARBA00022692"/>
    </source>
</evidence>
<evidence type="ECO:0000256" key="9">
    <source>
        <dbReference type="ARBA" id="ARBA00023136"/>
    </source>
</evidence>
<feature type="chain" id="PRO_5042853045" evidence="11">
    <location>
        <begin position="22"/>
        <end position="397"/>
    </location>
</feature>
<dbReference type="InterPro" id="IPR001675">
    <property type="entry name" value="Glyco_trans_29"/>
</dbReference>